<evidence type="ECO:0000313" key="4">
    <source>
        <dbReference type="Proteomes" id="UP000383932"/>
    </source>
</evidence>
<dbReference type="AlphaFoldDB" id="A0A5N5QTX7"/>
<proteinExistence type="predicted"/>
<dbReference type="PROSITE" id="PS51186">
    <property type="entry name" value="GNAT"/>
    <property type="match status" value="1"/>
</dbReference>
<protein>
    <recommendedName>
        <fullName evidence="2">N-acetyltransferase domain-containing protein</fullName>
    </recommendedName>
</protein>
<sequence length="298" mass="34254">MTHTHIVLELRDKEGGEVLDSELRLLGHQLNVTHSLDHTTLTPDNITTQFELTYIMLHRGTRPSEDLDHTGRHRYSSYFRSDFEYWIAGMCCLYFPTPRDRSIAEIVIALLPEARGKSVGRMVVQKLIEYAFDTLRVHRVIAPIVCPVRPDQSADEKKQAMFETKRLCHVFERFGFTFEGVSRGIVKRDRGVHMTRSRDGKSTSVWHDVHRMSMLDIDYFSNQLPRLLSSCTLSEAKRPDESGPWESMERRHKEERGQLKEWCPTPASGDANKSQAVEDDDEYYDDGGSDSEDSGDSN</sequence>
<dbReference type="Pfam" id="PF00583">
    <property type="entry name" value="Acetyltransf_1"/>
    <property type="match status" value="1"/>
</dbReference>
<organism evidence="3 4">
    <name type="scientific">Ceratobasidium theobromae</name>
    <dbReference type="NCBI Taxonomy" id="1582974"/>
    <lineage>
        <taxon>Eukaryota</taxon>
        <taxon>Fungi</taxon>
        <taxon>Dikarya</taxon>
        <taxon>Basidiomycota</taxon>
        <taxon>Agaricomycotina</taxon>
        <taxon>Agaricomycetes</taxon>
        <taxon>Cantharellales</taxon>
        <taxon>Ceratobasidiaceae</taxon>
        <taxon>Ceratobasidium</taxon>
    </lineage>
</organism>
<feature type="compositionally biased region" description="Basic and acidic residues" evidence="1">
    <location>
        <begin position="235"/>
        <end position="259"/>
    </location>
</feature>
<dbReference type="InterPro" id="IPR000182">
    <property type="entry name" value="GNAT_dom"/>
</dbReference>
<feature type="compositionally biased region" description="Acidic residues" evidence="1">
    <location>
        <begin position="277"/>
        <end position="298"/>
    </location>
</feature>
<dbReference type="EMBL" id="SSOP01000013">
    <property type="protein sequence ID" value="KAB5595013.1"/>
    <property type="molecule type" value="Genomic_DNA"/>
</dbReference>
<dbReference type="SUPFAM" id="SSF55729">
    <property type="entry name" value="Acyl-CoA N-acyltransferases (Nat)"/>
    <property type="match status" value="1"/>
</dbReference>
<reference evidence="3 4" key="1">
    <citation type="journal article" date="2019" name="Fungal Biol. Biotechnol.">
        <title>Draft genome sequence of fastidious pathogen Ceratobasidium theobromae, which causes vascular-streak dieback in Theobroma cacao.</title>
        <authorList>
            <person name="Ali S.S."/>
            <person name="Asman A."/>
            <person name="Shao J."/>
            <person name="Firmansyah A.P."/>
            <person name="Susilo A.W."/>
            <person name="Rosmana A."/>
            <person name="McMahon P."/>
            <person name="Junaid M."/>
            <person name="Guest D."/>
            <person name="Kheng T.Y."/>
            <person name="Meinhardt L.W."/>
            <person name="Bailey B.A."/>
        </authorList>
    </citation>
    <scope>NUCLEOTIDE SEQUENCE [LARGE SCALE GENOMIC DNA]</scope>
    <source>
        <strain evidence="3 4">CT2</strain>
    </source>
</reference>
<evidence type="ECO:0000313" key="3">
    <source>
        <dbReference type="EMBL" id="KAB5595013.1"/>
    </source>
</evidence>
<name>A0A5N5QTX7_9AGAM</name>
<dbReference type="Gene3D" id="3.40.630.30">
    <property type="match status" value="1"/>
</dbReference>
<dbReference type="OrthoDB" id="64477at2759"/>
<comment type="caution">
    <text evidence="3">The sequence shown here is derived from an EMBL/GenBank/DDBJ whole genome shotgun (WGS) entry which is preliminary data.</text>
</comment>
<dbReference type="InterPro" id="IPR016181">
    <property type="entry name" value="Acyl_CoA_acyltransferase"/>
</dbReference>
<feature type="region of interest" description="Disordered" evidence="1">
    <location>
        <begin position="235"/>
        <end position="298"/>
    </location>
</feature>
<dbReference type="GO" id="GO:0016747">
    <property type="term" value="F:acyltransferase activity, transferring groups other than amino-acyl groups"/>
    <property type="evidence" value="ECO:0007669"/>
    <property type="project" value="InterPro"/>
</dbReference>
<gene>
    <name evidence="3" type="ORF">CTheo_1474</name>
</gene>
<evidence type="ECO:0000259" key="2">
    <source>
        <dbReference type="PROSITE" id="PS51186"/>
    </source>
</evidence>
<dbReference type="CDD" id="cd04301">
    <property type="entry name" value="NAT_SF"/>
    <property type="match status" value="1"/>
</dbReference>
<accession>A0A5N5QTX7</accession>
<dbReference type="Proteomes" id="UP000383932">
    <property type="component" value="Unassembled WGS sequence"/>
</dbReference>
<evidence type="ECO:0000256" key="1">
    <source>
        <dbReference type="SAM" id="MobiDB-lite"/>
    </source>
</evidence>
<keyword evidence="4" id="KW-1185">Reference proteome</keyword>
<feature type="domain" description="N-acetyltransferase" evidence="2">
    <location>
        <begin position="36"/>
        <end position="199"/>
    </location>
</feature>